<name>A0A1Y0C601_9MYCO</name>
<protein>
    <submittedName>
        <fullName evidence="1">Uncharacterized protein</fullName>
    </submittedName>
</protein>
<organism evidence="1 2">
    <name type="scientific">Mycobacterium dioxanotrophicus</name>
    <dbReference type="NCBI Taxonomy" id="482462"/>
    <lineage>
        <taxon>Bacteria</taxon>
        <taxon>Bacillati</taxon>
        <taxon>Actinomycetota</taxon>
        <taxon>Actinomycetes</taxon>
        <taxon>Mycobacteriales</taxon>
        <taxon>Mycobacteriaceae</taxon>
        <taxon>Mycobacterium</taxon>
    </lineage>
</organism>
<evidence type="ECO:0000313" key="2">
    <source>
        <dbReference type="Proteomes" id="UP000195331"/>
    </source>
</evidence>
<sequence length="107" mass="11633">MPDQHVFENAIDDDGTRRHSAAHLNDAGALVITTHDLGPGVQEFFGTSEYEATETFTADQTAQLREALGDDLIAAIAQRFPDSPLDFAKHAEAVGIGRGRIWNRIGD</sequence>
<gene>
    <name evidence="1" type="ORF">BTO20_20055</name>
</gene>
<dbReference type="Proteomes" id="UP000195331">
    <property type="component" value="Chromosome"/>
</dbReference>
<accession>A0A1Y0C601</accession>
<dbReference type="OrthoDB" id="5196176at2"/>
<reference evidence="1 2" key="1">
    <citation type="submission" date="2017-04" db="EMBL/GenBank/DDBJ databases">
        <title>Whole Genome Sequence of 1,4-Dioxane Degrading Bacterium Mycobacterium dioxanotrophicus PH-06.</title>
        <authorList>
            <person name="He Y."/>
        </authorList>
    </citation>
    <scope>NUCLEOTIDE SEQUENCE [LARGE SCALE GENOMIC DNA]</scope>
    <source>
        <strain evidence="1 2">PH-06</strain>
    </source>
</reference>
<dbReference type="AlphaFoldDB" id="A0A1Y0C601"/>
<evidence type="ECO:0000313" key="1">
    <source>
        <dbReference type="EMBL" id="ART70527.1"/>
    </source>
</evidence>
<keyword evidence="2" id="KW-1185">Reference proteome</keyword>
<dbReference type="EMBL" id="CP020809">
    <property type="protein sequence ID" value="ART70527.1"/>
    <property type="molecule type" value="Genomic_DNA"/>
</dbReference>
<proteinExistence type="predicted"/>
<dbReference type="RefSeq" id="WP_087077985.1">
    <property type="nucleotide sequence ID" value="NZ_CP020809.1"/>
</dbReference>
<dbReference type="KEGG" id="mdx:BTO20_20055"/>